<reference evidence="2 3" key="1">
    <citation type="submission" date="2020-10" db="EMBL/GenBank/DDBJ databases">
        <title>Connecting structure to function with the recovery of over 1000 high-quality activated sludge metagenome-assembled genomes encoding full-length rRNA genes using long-read sequencing.</title>
        <authorList>
            <person name="Singleton C.M."/>
            <person name="Petriglieri F."/>
            <person name="Kristensen J.M."/>
            <person name="Kirkegaard R.H."/>
            <person name="Michaelsen T.Y."/>
            <person name="Andersen M.H."/>
            <person name="Karst S.M."/>
            <person name="Dueholm M.S."/>
            <person name="Nielsen P.H."/>
            <person name="Albertsen M."/>
        </authorList>
    </citation>
    <scope>NUCLEOTIDE SEQUENCE [LARGE SCALE GENOMIC DNA]</scope>
    <source>
        <strain evidence="2">Ribe_18-Q3-R11-54_BAT3C.373</strain>
    </source>
</reference>
<proteinExistence type="predicted"/>
<feature type="transmembrane region" description="Helical" evidence="1">
    <location>
        <begin position="7"/>
        <end position="29"/>
    </location>
</feature>
<name>A0A9D7S6S7_9BACT</name>
<keyword evidence="1" id="KW-1133">Transmembrane helix</keyword>
<sequence>MKRLGKLSLIIIYLTLILPLFINISSIIYCQNIYETIVESPDYNLTIKDGLLSNKVYGLVQDYEGFIYFYTDLGISKYDGHKFKNFTINEGLPTK</sequence>
<organism evidence="2 3">
    <name type="scientific">Candidatus Defluviibacterium haderslevense</name>
    <dbReference type="NCBI Taxonomy" id="2981993"/>
    <lineage>
        <taxon>Bacteria</taxon>
        <taxon>Pseudomonadati</taxon>
        <taxon>Bacteroidota</taxon>
        <taxon>Saprospiria</taxon>
        <taxon>Saprospirales</taxon>
        <taxon>Saprospiraceae</taxon>
        <taxon>Candidatus Defluviibacterium</taxon>
    </lineage>
</organism>
<evidence type="ECO:0000313" key="3">
    <source>
        <dbReference type="Proteomes" id="UP000808349"/>
    </source>
</evidence>
<dbReference type="Proteomes" id="UP000808349">
    <property type="component" value="Unassembled WGS sequence"/>
</dbReference>
<accession>A0A9D7S6S7</accession>
<dbReference type="EMBL" id="JADKFW010000004">
    <property type="protein sequence ID" value="MBK9716733.1"/>
    <property type="molecule type" value="Genomic_DNA"/>
</dbReference>
<dbReference type="Gene3D" id="2.130.10.10">
    <property type="entry name" value="YVTN repeat-like/Quinoprotein amine dehydrogenase"/>
    <property type="match status" value="1"/>
</dbReference>
<keyword evidence="1" id="KW-0472">Membrane</keyword>
<keyword evidence="1" id="KW-0812">Transmembrane</keyword>
<evidence type="ECO:0000256" key="1">
    <source>
        <dbReference type="SAM" id="Phobius"/>
    </source>
</evidence>
<comment type="caution">
    <text evidence="2">The sequence shown here is derived from an EMBL/GenBank/DDBJ whole genome shotgun (WGS) entry which is preliminary data.</text>
</comment>
<dbReference type="AlphaFoldDB" id="A0A9D7S6S7"/>
<protein>
    <submittedName>
        <fullName evidence="2">Uncharacterized protein</fullName>
    </submittedName>
</protein>
<dbReference type="InterPro" id="IPR015943">
    <property type="entry name" value="WD40/YVTN_repeat-like_dom_sf"/>
</dbReference>
<gene>
    <name evidence="2" type="ORF">IPO85_04310</name>
</gene>
<evidence type="ECO:0000313" key="2">
    <source>
        <dbReference type="EMBL" id="MBK9716733.1"/>
    </source>
</evidence>